<comment type="caution">
    <text evidence="2">The sequence shown here is derived from an EMBL/GenBank/DDBJ whole genome shotgun (WGS) entry which is preliminary data.</text>
</comment>
<reference evidence="2 3" key="1">
    <citation type="submission" date="2017-08" db="EMBL/GenBank/DDBJ databases">
        <title>The whole genome shortgun sequences of strain Leeuwenhoekiella nanhaiensis G18 from the South China Sea.</title>
        <authorList>
            <person name="Liu Q."/>
        </authorList>
    </citation>
    <scope>NUCLEOTIDE SEQUENCE [LARGE SCALE GENOMIC DNA]</scope>
    <source>
        <strain evidence="2 3">G18</strain>
    </source>
</reference>
<gene>
    <name evidence="2" type="ORF">CJ305_07915</name>
</gene>
<keyword evidence="1" id="KW-0812">Transmembrane</keyword>
<keyword evidence="3" id="KW-1185">Reference proteome</keyword>
<feature type="transmembrane region" description="Helical" evidence="1">
    <location>
        <begin position="6"/>
        <end position="30"/>
    </location>
</feature>
<name>A0A2G1VSZ4_9FLAO</name>
<protein>
    <submittedName>
        <fullName evidence="2">Uncharacterized protein</fullName>
    </submittedName>
</protein>
<evidence type="ECO:0000313" key="3">
    <source>
        <dbReference type="Proteomes" id="UP000229433"/>
    </source>
</evidence>
<keyword evidence="1" id="KW-1133">Transmembrane helix</keyword>
<dbReference type="AlphaFoldDB" id="A0A2G1VSZ4"/>
<sequence length="137" mass="15666">MEINLFGILLLSYFCTVKNLIVVFALLLFLRPGFPYLEYALDYEYISTVLCENKDKPKLECNGKCYLMKALAEASEKENSQKKKSSTSTIELLPLVNWTTEQSLIIGFEETTIKTYPIFSISGGRQHLQSLFRPPII</sequence>
<proteinExistence type="predicted"/>
<organism evidence="2 3">
    <name type="scientific">Leeuwenhoekiella nanhaiensis</name>
    <dbReference type="NCBI Taxonomy" id="1655491"/>
    <lineage>
        <taxon>Bacteria</taxon>
        <taxon>Pseudomonadati</taxon>
        <taxon>Bacteroidota</taxon>
        <taxon>Flavobacteriia</taxon>
        <taxon>Flavobacteriales</taxon>
        <taxon>Flavobacteriaceae</taxon>
        <taxon>Leeuwenhoekiella</taxon>
    </lineage>
</organism>
<accession>A0A2G1VSZ4</accession>
<evidence type="ECO:0000313" key="2">
    <source>
        <dbReference type="EMBL" id="PHQ29886.1"/>
    </source>
</evidence>
<keyword evidence="1" id="KW-0472">Membrane</keyword>
<dbReference type="EMBL" id="NQXA01000003">
    <property type="protein sequence ID" value="PHQ29886.1"/>
    <property type="molecule type" value="Genomic_DNA"/>
</dbReference>
<dbReference type="Proteomes" id="UP000229433">
    <property type="component" value="Unassembled WGS sequence"/>
</dbReference>
<evidence type="ECO:0000256" key="1">
    <source>
        <dbReference type="SAM" id="Phobius"/>
    </source>
</evidence>